<comment type="similarity">
    <text evidence="1">Belongs to the 'GDSL' lipolytic enzyme family.</text>
</comment>
<evidence type="ECO:0000313" key="5">
    <source>
        <dbReference type="Proteomes" id="UP000327013"/>
    </source>
</evidence>
<dbReference type="InterPro" id="IPR036514">
    <property type="entry name" value="SGNH_hydro_sf"/>
</dbReference>
<feature type="signal peptide" evidence="3">
    <location>
        <begin position="1"/>
        <end position="19"/>
    </location>
</feature>
<dbReference type="Proteomes" id="UP000327013">
    <property type="component" value="Unassembled WGS sequence"/>
</dbReference>
<gene>
    <name evidence="4" type="ORF">FH972_021753</name>
</gene>
<dbReference type="GO" id="GO:0016788">
    <property type="term" value="F:hydrolase activity, acting on ester bonds"/>
    <property type="evidence" value="ECO:0007669"/>
    <property type="project" value="InterPro"/>
</dbReference>
<keyword evidence="5" id="KW-1185">Reference proteome</keyword>
<protein>
    <recommendedName>
        <fullName evidence="6">Carbohydrate esterase family 16 protein</fullName>
    </recommendedName>
</protein>
<proteinExistence type="inferred from homology"/>
<feature type="compositionally biased region" description="Low complexity" evidence="2">
    <location>
        <begin position="277"/>
        <end position="288"/>
    </location>
</feature>
<accession>A0A5N6KQU0</accession>
<name>A0A5N6KQU0_9ROSI</name>
<sequence length="302" mass="33308">MSLLNGLLAALGLTHSTQTQGTFLFTFGDSYSSTGYDPASVLQPSYLNPLGNPLYPGVTTAGGANWVDKLTYDHPPEGYTTFTYNYAYPGALVNHSIYPPDSYLTTTDFVSQVDSFQAHGPKNFLASNVAAIAYWGTNDILVHAEQTNAGDNSIITAALDAYWTKIEQLYLANVRNFVVFTADRQPPRVEPPTRRAHCELQAEPRRREGCDGGPRAGVERDLGQPAEVWGAEQWMRQHGRQELPVLRHHSSGAGIAHRHRSKRGAGATGHWVLEKLSPSQPRRGSSRSNACWGRNDFKRSHD</sequence>
<comment type="caution">
    <text evidence="4">The sequence shown here is derived from an EMBL/GenBank/DDBJ whole genome shotgun (WGS) entry which is preliminary data.</text>
</comment>
<evidence type="ECO:0008006" key="6">
    <source>
        <dbReference type="Google" id="ProtNLM"/>
    </source>
</evidence>
<dbReference type="EMBL" id="VIBQ01000010">
    <property type="protein sequence ID" value="KAB8338809.1"/>
    <property type="molecule type" value="Genomic_DNA"/>
</dbReference>
<evidence type="ECO:0000313" key="4">
    <source>
        <dbReference type="EMBL" id="KAB8338809.1"/>
    </source>
</evidence>
<dbReference type="Pfam" id="PF00657">
    <property type="entry name" value="Lipase_GDSL"/>
    <property type="match status" value="1"/>
</dbReference>
<evidence type="ECO:0000256" key="3">
    <source>
        <dbReference type="SAM" id="SignalP"/>
    </source>
</evidence>
<dbReference type="OrthoDB" id="1600564at2759"/>
<reference evidence="4 5" key="1">
    <citation type="submission" date="2019-06" db="EMBL/GenBank/DDBJ databases">
        <title>A chromosomal-level reference genome of Carpinus fangiana (Coryloideae, Betulaceae).</title>
        <authorList>
            <person name="Yang X."/>
            <person name="Wang Z."/>
            <person name="Zhang L."/>
            <person name="Hao G."/>
            <person name="Liu J."/>
            <person name="Yang Y."/>
        </authorList>
    </citation>
    <scope>NUCLEOTIDE SEQUENCE [LARGE SCALE GENOMIC DNA]</scope>
    <source>
        <strain evidence="4">Cfa_2016G</strain>
        <tissue evidence="4">Leaf</tissue>
    </source>
</reference>
<organism evidence="4 5">
    <name type="scientific">Carpinus fangiana</name>
    <dbReference type="NCBI Taxonomy" id="176857"/>
    <lineage>
        <taxon>Eukaryota</taxon>
        <taxon>Viridiplantae</taxon>
        <taxon>Streptophyta</taxon>
        <taxon>Embryophyta</taxon>
        <taxon>Tracheophyta</taxon>
        <taxon>Spermatophyta</taxon>
        <taxon>Magnoliopsida</taxon>
        <taxon>eudicotyledons</taxon>
        <taxon>Gunneridae</taxon>
        <taxon>Pentapetalae</taxon>
        <taxon>rosids</taxon>
        <taxon>fabids</taxon>
        <taxon>Fagales</taxon>
        <taxon>Betulaceae</taxon>
        <taxon>Carpinus</taxon>
    </lineage>
</organism>
<dbReference type="InterPro" id="IPR001087">
    <property type="entry name" value="GDSL"/>
</dbReference>
<dbReference type="AlphaFoldDB" id="A0A5N6KQU0"/>
<dbReference type="Gene3D" id="3.40.50.1110">
    <property type="entry name" value="SGNH hydrolase"/>
    <property type="match status" value="1"/>
</dbReference>
<keyword evidence="3" id="KW-0732">Signal</keyword>
<evidence type="ECO:0000256" key="2">
    <source>
        <dbReference type="SAM" id="MobiDB-lite"/>
    </source>
</evidence>
<evidence type="ECO:0000256" key="1">
    <source>
        <dbReference type="ARBA" id="ARBA00008668"/>
    </source>
</evidence>
<feature type="chain" id="PRO_5024279500" description="Carbohydrate esterase family 16 protein" evidence="3">
    <location>
        <begin position="20"/>
        <end position="302"/>
    </location>
</feature>
<feature type="region of interest" description="Disordered" evidence="2">
    <location>
        <begin position="275"/>
        <end position="302"/>
    </location>
</feature>